<organism evidence="3 4">
    <name type="scientific">Astrephomene gubernaculifera</name>
    <dbReference type="NCBI Taxonomy" id="47775"/>
    <lineage>
        <taxon>Eukaryota</taxon>
        <taxon>Viridiplantae</taxon>
        <taxon>Chlorophyta</taxon>
        <taxon>core chlorophytes</taxon>
        <taxon>Chlorophyceae</taxon>
        <taxon>CS clade</taxon>
        <taxon>Chlamydomonadales</taxon>
        <taxon>Astrephomenaceae</taxon>
        <taxon>Astrephomene</taxon>
    </lineage>
</organism>
<proteinExistence type="predicted"/>
<evidence type="ECO:0000256" key="1">
    <source>
        <dbReference type="SAM" id="MobiDB-lite"/>
    </source>
</evidence>
<dbReference type="Proteomes" id="UP001054857">
    <property type="component" value="Unassembled WGS sequence"/>
</dbReference>
<feature type="compositionally biased region" description="Low complexity" evidence="1">
    <location>
        <begin position="104"/>
        <end position="113"/>
    </location>
</feature>
<feature type="region of interest" description="Disordered" evidence="1">
    <location>
        <begin position="264"/>
        <end position="334"/>
    </location>
</feature>
<protein>
    <recommendedName>
        <fullName evidence="2">Smr domain-containing protein</fullName>
    </recommendedName>
</protein>
<evidence type="ECO:0000313" key="3">
    <source>
        <dbReference type="EMBL" id="GFR41792.1"/>
    </source>
</evidence>
<feature type="region of interest" description="Disordered" evidence="1">
    <location>
        <begin position="612"/>
        <end position="632"/>
    </location>
</feature>
<dbReference type="Gene3D" id="3.30.1370.110">
    <property type="match status" value="1"/>
</dbReference>
<feature type="region of interest" description="Disordered" evidence="1">
    <location>
        <begin position="81"/>
        <end position="140"/>
    </location>
</feature>
<gene>
    <name evidence="3" type="ORF">Agub_g2557</name>
</gene>
<dbReference type="PANTHER" id="PTHR46651:SF1">
    <property type="entry name" value="SMALL MUTS RELATED FAMILY PROTEIN"/>
    <property type="match status" value="1"/>
</dbReference>
<feature type="compositionally biased region" description="Polar residues" evidence="1">
    <location>
        <begin position="307"/>
        <end position="320"/>
    </location>
</feature>
<dbReference type="InterPro" id="IPR013899">
    <property type="entry name" value="DUF1771"/>
</dbReference>
<dbReference type="AlphaFoldDB" id="A0AAD3DJB3"/>
<feature type="compositionally biased region" description="Polar residues" evidence="1">
    <location>
        <begin position="33"/>
        <end position="58"/>
    </location>
</feature>
<dbReference type="PROSITE" id="PS50828">
    <property type="entry name" value="SMR"/>
    <property type="match status" value="1"/>
</dbReference>
<dbReference type="PANTHER" id="PTHR46651">
    <property type="entry name" value="POLYADENYLATE-BINDING PROTEIN-INTERACTING PROTEIN 7"/>
    <property type="match status" value="1"/>
</dbReference>
<dbReference type="SUPFAM" id="SSF160443">
    <property type="entry name" value="SMR domain-like"/>
    <property type="match status" value="1"/>
</dbReference>
<feature type="domain" description="Smr" evidence="2">
    <location>
        <begin position="774"/>
        <end position="849"/>
    </location>
</feature>
<dbReference type="Pfam" id="PF01713">
    <property type="entry name" value="Smr"/>
    <property type="match status" value="1"/>
</dbReference>
<sequence>MLDVSAKEFVPAAVCRVVSSACAGVEPSIATPKDTSGTSATTAAKPNSNNKGTSNQSGSGCGAKPQLSITAPAFVPQGVPVPVPCPDASDPLPRTLPPPSNNRTAAPSTSPDSSSKDATSRAAAQGKAAEKSAAAATDETDGWEAGCQWGGFGTAVAEGGELSPAIDSNAYDGYEYAYGAYDEYGMPYTGAYVGSDGMYYTDGCSYDPSAYDGSCNVPYDAYQQPIYYWDDASSSYMYGSSTEGAYGNADGSYLPATLMPLQGYDYPQQASSQPPRDAPPHPSSRRPQQRGTATSGRGNSRIRDTTHITTANGSSSSHQPSAGAAPAPAPATPEEAEALLAAAEAAAEAAEAAEEEELQELLGGLDASSLLAAGLLPLNKGSTAAAGGSTAEGAGGAAGAAAPAAAAASASSAAASVAAEDDDDDEDAPHVPHGTALKILELFFPHYATGALRKLLYRHAGDLAASYGELAALERQLAAEGVIVGGGGGGNGQRPQQQQVRWIPRVGEGAGAVAQLVGSLKKNFRLDPEAFPTLSPSSSPQVARAPSLPAEKTAQDESAPDGAASVASSAPTEASQPASASATARIPALPSPSTSHPGKLNYAALLRTSAAASSSSTTPAQPQQQPPATSALAATTRAAVNGNTRGGSGGTAGDAVPRVSTGEAVAAQYAEARREAAMLARARNQYFQQATLAYLSGNKALAKQLGRKGREANEAMKAAHAAAARRIFAARNGGRMPGELASQQHSRKAAGDGAAAAAAAGSKRRGAGPACLFVDLHGLHAAEAVAALEEQIAAARAAGCAFMRVCTGTGSHTKGAKTPARLPAAVADTLLAHHITFKTLEPGLLEAKL</sequence>
<feature type="region of interest" description="Disordered" evidence="1">
    <location>
        <begin position="735"/>
        <end position="755"/>
    </location>
</feature>
<dbReference type="Pfam" id="PF08590">
    <property type="entry name" value="DUF1771"/>
    <property type="match status" value="1"/>
</dbReference>
<dbReference type="InterPro" id="IPR002625">
    <property type="entry name" value="Smr_dom"/>
</dbReference>
<dbReference type="SMART" id="SM00463">
    <property type="entry name" value="SMR"/>
    <property type="match status" value="1"/>
</dbReference>
<feature type="compositionally biased region" description="Polar residues" evidence="1">
    <location>
        <begin position="566"/>
        <end position="582"/>
    </location>
</feature>
<evidence type="ECO:0000313" key="4">
    <source>
        <dbReference type="Proteomes" id="UP001054857"/>
    </source>
</evidence>
<dbReference type="EMBL" id="BMAR01000002">
    <property type="protein sequence ID" value="GFR41792.1"/>
    <property type="molecule type" value="Genomic_DNA"/>
</dbReference>
<evidence type="ECO:0000259" key="2">
    <source>
        <dbReference type="PROSITE" id="PS50828"/>
    </source>
</evidence>
<name>A0AAD3DJB3_9CHLO</name>
<dbReference type="InterPro" id="IPR036063">
    <property type="entry name" value="Smr_dom_sf"/>
</dbReference>
<keyword evidence="4" id="KW-1185">Reference proteome</keyword>
<dbReference type="SMART" id="SM01162">
    <property type="entry name" value="DUF1771"/>
    <property type="match status" value="1"/>
</dbReference>
<dbReference type="InterPro" id="IPR053242">
    <property type="entry name" value="PAM2-like_domain"/>
</dbReference>
<feature type="compositionally biased region" description="Low complexity" evidence="1">
    <location>
        <begin position="120"/>
        <end position="136"/>
    </location>
</feature>
<feature type="region of interest" description="Disordered" evidence="1">
    <location>
        <begin position="27"/>
        <end position="66"/>
    </location>
</feature>
<comment type="caution">
    <text evidence="3">The sequence shown here is derived from an EMBL/GenBank/DDBJ whole genome shotgun (WGS) entry which is preliminary data.</text>
</comment>
<reference evidence="3 4" key="1">
    <citation type="journal article" date="2021" name="Sci. Rep.">
        <title>Genome sequencing of the multicellular alga Astrephomene provides insights into convergent evolution of germ-soma differentiation.</title>
        <authorList>
            <person name="Yamashita S."/>
            <person name="Yamamoto K."/>
            <person name="Matsuzaki R."/>
            <person name="Suzuki S."/>
            <person name="Yamaguchi H."/>
            <person name="Hirooka S."/>
            <person name="Minakuchi Y."/>
            <person name="Miyagishima S."/>
            <person name="Kawachi M."/>
            <person name="Toyoda A."/>
            <person name="Nozaki H."/>
        </authorList>
    </citation>
    <scope>NUCLEOTIDE SEQUENCE [LARGE SCALE GENOMIC DNA]</scope>
    <source>
        <strain evidence="3 4">NIES-4017</strain>
    </source>
</reference>
<feature type="region of interest" description="Disordered" evidence="1">
    <location>
        <begin position="531"/>
        <end position="599"/>
    </location>
</feature>
<accession>A0AAD3DJB3</accession>